<sequence length="395" mass="45292">MFIKKFSSETGKIVALFLSWRVLLFVVAFFALYLIPKWGGRFPYAERVLVPTGLPSWIWGFGNFDGVHYLRIAQDGYAAANTQVFFPLYPILVRILNVFPKNPALDTALFVDPSYFYTATILSGLFFLLALYFFYKLLRLDFDQKVSFWSLILLLVFPTSFYFGAVYTESLFLLLAVLSIYLSRKNNFLLAGIFAALASATRILGLMLVPLMAMEIYLWARGKKLEIRERLNALIGIVIASMGTLMYMIYLKATIGSYFYFLSAQAPFGAQRSAERFILFPQVIYRYLKIFASLPVFSIEFFNASIEFLFALIPLALLVIFWKKMRLSYWIFSLGTLLIPTLTGTFSSMPRYSLMGFLLLPLLVQRRKLLVPLVFVFILLGVILIGLFTRGYWVA</sequence>
<feature type="transmembrane region" description="Helical" evidence="10">
    <location>
        <begin position="329"/>
        <end position="349"/>
    </location>
</feature>
<evidence type="ECO:0000256" key="2">
    <source>
        <dbReference type="ARBA" id="ARBA00004687"/>
    </source>
</evidence>
<reference evidence="11 12" key="1">
    <citation type="journal article" date="2016" name="Nat. Commun.">
        <title>Thousands of microbial genomes shed light on interconnected biogeochemical processes in an aquifer system.</title>
        <authorList>
            <person name="Anantharaman K."/>
            <person name="Brown C.T."/>
            <person name="Hug L.A."/>
            <person name="Sharon I."/>
            <person name="Castelle C.J."/>
            <person name="Probst A.J."/>
            <person name="Thomas B.C."/>
            <person name="Singh A."/>
            <person name="Wilkins M.J."/>
            <person name="Karaoz U."/>
            <person name="Brodie E.L."/>
            <person name="Williams K.H."/>
            <person name="Hubbard S.S."/>
            <person name="Banfield J.F."/>
        </authorList>
    </citation>
    <scope>NUCLEOTIDE SEQUENCE [LARGE SCALE GENOMIC DNA]</scope>
</reference>
<feature type="transmembrane region" description="Helical" evidence="10">
    <location>
        <begin position="146"/>
        <end position="168"/>
    </location>
</feature>
<keyword evidence="5" id="KW-0808">Transferase</keyword>
<accession>A0A1F7X2R9</accession>
<feature type="transmembrane region" description="Helical" evidence="10">
    <location>
        <begin position="115"/>
        <end position="134"/>
    </location>
</feature>
<dbReference type="STRING" id="1802479.A2Y68_00275"/>
<evidence type="ECO:0000256" key="9">
    <source>
        <dbReference type="ARBA" id="ARBA00023136"/>
    </source>
</evidence>
<organism evidence="11 12">
    <name type="scientific">Candidatus Woesebacteria bacterium RBG_13_46_13</name>
    <dbReference type="NCBI Taxonomy" id="1802479"/>
    <lineage>
        <taxon>Bacteria</taxon>
        <taxon>Candidatus Woeseibacteriota</taxon>
    </lineage>
</organism>
<comment type="caution">
    <text evidence="11">The sequence shown here is derived from an EMBL/GenBank/DDBJ whole genome shotgun (WGS) entry which is preliminary data.</text>
</comment>
<feature type="transmembrane region" description="Helical" evidence="10">
    <location>
        <begin position="12"/>
        <end position="35"/>
    </location>
</feature>
<keyword evidence="9 10" id="KW-0472">Membrane</keyword>
<comment type="pathway">
    <text evidence="2">Glycolipid biosynthesis; glycosylphosphatidylinositol-anchor biosynthesis.</text>
</comment>
<dbReference type="GO" id="GO:0006506">
    <property type="term" value="P:GPI anchor biosynthetic process"/>
    <property type="evidence" value="ECO:0007669"/>
    <property type="project" value="UniProtKB-UniPathway"/>
</dbReference>
<evidence type="ECO:0000256" key="3">
    <source>
        <dbReference type="ARBA" id="ARBA00022502"/>
    </source>
</evidence>
<dbReference type="UniPathway" id="UPA00196"/>
<dbReference type="GO" id="GO:0004376">
    <property type="term" value="F:GPI mannosyltransferase activity"/>
    <property type="evidence" value="ECO:0007669"/>
    <property type="project" value="InterPro"/>
</dbReference>
<evidence type="ECO:0000256" key="5">
    <source>
        <dbReference type="ARBA" id="ARBA00022679"/>
    </source>
</evidence>
<proteinExistence type="predicted"/>
<name>A0A1F7X2R9_9BACT</name>
<evidence type="ECO:0000313" key="12">
    <source>
        <dbReference type="Proteomes" id="UP000176778"/>
    </source>
</evidence>
<comment type="subcellular location">
    <subcellularLocation>
        <location evidence="1">Endoplasmic reticulum membrane</location>
        <topology evidence="1">Multi-pass membrane protein</topology>
    </subcellularLocation>
</comment>
<dbReference type="Proteomes" id="UP000176778">
    <property type="component" value="Unassembled WGS sequence"/>
</dbReference>
<dbReference type="Pfam" id="PF04188">
    <property type="entry name" value="Mannosyl_trans2"/>
    <property type="match status" value="1"/>
</dbReference>
<evidence type="ECO:0000256" key="7">
    <source>
        <dbReference type="ARBA" id="ARBA00022824"/>
    </source>
</evidence>
<feature type="transmembrane region" description="Helical" evidence="10">
    <location>
        <begin position="301"/>
        <end position="322"/>
    </location>
</feature>
<feature type="transmembrane region" description="Helical" evidence="10">
    <location>
        <begin position="188"/>
        <end position="219"/>
    </location>
</feature>
<dbReference type="GO" id="GO:0031501">
    <property type="term" value="C:mannosyltransferase complex"/>
    <property type="evidence" value="ECO:0007669"/>
    <property type="project" value="TreeGrafter"/>
</dbReference>
<dbReference type="PANTHER" id="PTHR12468">
    <property type="entry name" value="GPI MANNOSYLTRANSFERASE 2"/>
    <property type="match status" value="1"/>
</dbReference>
<dbReference type="GO" id="GO:0000009">
    <property type="term" value="F:alpha-1,6-mannosyltransferase activity"/>
    <property type="evidence" value="ECO:0007669"/>
    <property type="project" value="InterPro"/>
</dbReference>
<protein>
    <recommendedName>
        <fullName evidence="13">Glycosyltransferase RgtA/B/C/D-like domain-containing protein</fullName>
    </recommendedName>
</protein>
<evidence type="ECO:0000256" key="8">
    <source>
        <dbReference type="ARBA" id="ARBA00022989"/>
    </source>
</evidence>
<keyword evidence="4" id="KW-0328">Glycosyltransferase</keyword>
<keyword evidence="7" id="KW-0256">Endoplasmic reticulum</keyword>
<dbReference type="GO" id="GO:0016020">
    <property type="term" value="C:membrane"/>
    <property type="evidence" value="ECO:0007669"/>
    <property type="project" value="GOC"/>
</dbReference>
<dbReference type="EMBL" id="MGFR01000005">
    <property type="protein sequence ID" value="OGM09394.1"/>
    <property type="molecule type" value="Genomic_DNA"/>
</dbReference>
<evidence type="ECO:0000256" key="6">
    <source>
        <dbReference type="ARBA" id="ARBA00022692"/>
    </source>
</evidence>
<evidence type="ECO:0000256" key="4">
    <source>
        <dbReference type="ARBA" id="ARBA00022676"/>
    </source>
</evidence>
<evidence type="ECO:0000256" key="10">
    <source>
        <dbReference type="SAM" id="Phobius"/>
    </source>
</evidence>
<evidence type="ECO:0008006" key="13">
    <source>
        <dbReference type="Google" id="ProtNLM"/>
    </source>
</evidence>
<feature type="transmembrane region" description="Helical" evidence="10">
    <location>
        <begin position="369"/>
        <end position="389"/>
    </location>
</feature>
<dbReference type="PANTHER" id="PTHR12468:SF2">
    <property type="entry name" value="GPI MANNOSYLTRANSFERASE 2"/>
    <property type="match status" value="1"/>
</dbReference>
<keyword evidence="3" id="KW-0337">GPI-anchor biosynthesis</keyword>
<dbReference type="AlphaFoldDB" id="A0A1F7X2R9"/>
<dbReference type="InterPro" id="IPR007315">
    <property type="entry name" value="PIG-V/Gpi18"/>
</dbReference>
<evidence type="ECO:0000313" key="11">
    <source>
        <dbReference type="EMBL" id="OGM09394.1"/>
    </source>
</evidence>
<keyword evidence="8 10" id="KW-1133">Transmembrane helix</keyword>
<keyword evidence="6 10" id="KW-0812">Transmembrane</keyword>
<evidence type="ECO:0000256" key="1">
    <source>
        <dbReference type="ARBA" id="ARBA00004477"/>
    </source>
</evidence>
<gene>
    <name evidence="11" type="ORF">A2Y68_00275</name>
</gene>
<feature type="transmembrane region" description="Helical" evidence="10">
    <location>
        <begin position="231"/>
        <end position="250"/>
    </location>
</feature>